<dbReference type="InterPro" id="IPR027417">
    <property type="entry name" value="P-loop_NTPase"/>
</dbReference>
<evidence type="ECO:0000313" key="14">
    <source>
        <dbReference type="EMBL" id="CAE0475826.1"/>
    </source>
</evidence>
<keyword evidence="9 11" id="KW-0472">Membrane</keyword>
<feature type="transmembrane region" description="Helical" evidence="11">
    <location>
        <begin position="109"/>
        <end position="128"/>
    </location>
</feature>
<dbReference type="GO" id="GO:0016887">
    <property type="term" value="F:ATP hydrolysis activity"/>
    <property type="evidence" value="ECO:0007669"/>
    <property type="project" value="InterPro"/>
</dbReference>
<dbReference type="Gene3D" id="3.40.50.300">
    <property type="entry name" value="P-loop containing nucleotide triphosphate hydrolases"/>
    <property type="match status" value="2"/>
</dbReference>
<evidence type="ECO:0000256" key="8">
    <source>
        <dbReference type="ARBA" id="ARBA00022989"/>
    </source>
</evidence>
<organism evidence="13">
    <name type="scientific">Chaetoceros debilis</name>
    <dbReference type="NCBI Taxonomy" id="122233"/>
    <lineage>
        <taxon>Eukaryota</taxon>
        <taxon>Sar</taxon>
        <taxon>Stramenopiles</taxon>
        <taxon>Ochrophyta</taxon>
        <taxon>Bacillariophyta</taxon>
        <taxon>Coscinodiscophyceae</taxon>
        <taxon>Chaetocerotophycidae</taxon>
        <taxon>Chaetocerotales</taxon>
        <taxon>Chaetocerotaceae</taxon>
        <taxon>Chaetoceros</taxon>
    </lineage>
</organism>
<evidence type="ECO:0000256" key="1">
    <source>
        <dbReference type="ARBA" id="ARBA00004141"/>
    </source>
</evidence>
<dbReference type="Pfam" id="PF00005">
    <property type="entry name" value="ABC_tran"/>
    <property type="match status" value="2"/>
</dbReference>
<gene>
    <name evidence="13" type="ORF">CDEB00056_LOCUS20678</name>
    <name evidence="14" type="ORF">CDEB00056_LOCUS20679</name>
</gene>
<feature type="transmembrane region" description="Helical" evidence="11">
    <location>
        <begin position="1186"/>
        <end position="1207"/>
    </location>
</feature>
<evidence type="ECO:0000256" key="3">
    <source>
        <dbReference type="ARBA" id="ARBA00022448"/>
    </source>
</evidence>
<evidence type="ECO:0000256" key="6">
    <source>
        <dbReference type="ARBA" id="ARBA00022741"/>
    </source>
</evidence>
<keyword evidence="4 11" id="KW-0812">Transmembrane</keyword>
<dbReference type="PROSITE" id="PS00211">
    <property type="entry name" value="ABC_TRANSPORTER_1"/>
    <property type="match status" value="2"/>
</dbReference>
<evidence type="ECO:0000256" key="10">
    <source>
        <dbReference type="SAM" id="MobiDB-lite"/>
    </source>
</evidence>
<dbReference type="EMBL" id="HBIO01026936">
    <property type="protein sequence ID" value="CAE0475825.1"/>
    <property type="molecule type" value="Transcribed_RNA"/>
</dbReference>
<feature type="region of interest" description="Disordered" evidence="10">
    <location>
        <begin position="949"/>
        <end position="979"/>
    </location>
</feature>
<dbReference type="EMBL" id="HBIO01026937">
    <property type="protein sequence ID" value="CAE0475826.1"/>
    <property type="molecule type" value="Transcribed_RNA"/>
</dbReference>
<feature type="transmembrane region" description="Helical" evidence="11">
    <location>
        <begin position="187"/>
        <end position="207"/>
    </location>
</feature>
<evidence type="ECO:0000259" key="12">
    <source>
        <dbReference type="PROSITE" id="PS50893"/>
    </source>
</evidence>
<dbReference type="PROSITE" id="PS50893">
    <property type="entry name" value="ABC_TRANSPORTER_2"/>
    <property type="match status" value="2"/>
</dbReference>
<feature type="domain" description="ABC transporter" evidence="12">
    <location>
        <begin position="631"/>
        <end position="860"/>
    </location>
</feature>
<dbReference type="InterPro" id="IPR026082">
    <property type="entry name" value="ABCA"/>
</dbReference>
<feature type="transmembrane region" description="Helical" evidence="11">
    <location>
        <begin position="1022"/>
        <end position="1043"/>
    </location>
</feature>
<dbReference type="SUPFAM" id="SSF52540">
    <property type="entry name" value="P-loop containing nucleoside triphosphate hydrolases"/>
    <property type="match status" value="2"/>
</dbReference>
<feature type="domain" description="ABC transporter" evidence="12">
    <location>
        <begin position="1502"/>
        <end position="1737"/>
    </location>
</feature>
<proteinExistence type="inferred from homology"/>
<name>A0A6S8ZDX7_9STRA</name>
<reference evidence="13" key="1">
    <citation type="submission" date="2021-01" db="EMBL/GenBank/DDBJ databases">
        <authorList>
            <person name="Corre E."/>
            <person name="Pelletier E."/>
            <person name="Niang G."/>
            <person name="Scheremetjew M."/>
            <person name="Finn R."/>
            <person name="Kale V."/>
            <person name="Holt S."/>
            <person name="Cochrane G."/>
            <person name="Meng A."/>
            <person name="Brown T."/>
            <person name="Cohen L."/>
        </authorList>
    </citation>
    <scope>NUCLEOTIDE SEQUENCE</scope>
    <source>
        <strain evidence="13">MM31A-1</strain>
    </source>
</reference>
<comment type="subcellular location">
    <subcellularLocation>
        <location evidence="1">Membrane</location>
        <topology evidence="1">Multi-pass membrane protein</topology>
    </subcellularLocation>
</comment>
<dbReference type="PANTHER" id="PTHR19229">
    <property type="entry name" value="ATP-BINDING CASSETTE TRANSPORTER SUBFAMILY A ABCA"/>
    <property type="match status" value="1"/>
</dbReference>
<feature type="transmembrane region" description="Helical" evidence="11">
    <location>
        <begin position="294"/>
        <end position="312"/>
    </location>
</feature>
<comment type="similarity">
    <text evidence="2">Belongs to the ABC transporter superfamily. ABCA family.</text>
</comment>
<feature type="transmembrane region" description="Helical" evidence="11">
    <location>
        <begin position="228"/>
        <end position="249"/>
    </location>
</feature>
<accession>A0A6S8ZDX7</accession>
<keyword evidence="8 11" id="KW-1133">Transmembrane helix</keyword>
<dbReference type="InterPro" id="IPR017871">
    <property type="entry name" value="ABC_transporter-like_CS"/>
</dbReference>
<dbReference type="GO" id="GO:0005524">
    <property type="term" value="F:ATP binding"/>
    <property type="evidence" value="ECO:0007669"/>
    <property type="project" value="UniProtKB-KW"/>
</dbReference>
<evidence type="ECO:0000313" key="13">
    <source>
        <dbReference type="EMBL" id="CAE0475825.1"/>
    </source>
</evidence>
<evidence type="ECO:0000256" key="4">
    <source>
        <dbReference type="ARBA" id="ARBA00022692"/>
    </source>
</evidence>
<sequence>MKAGNLQRMMSERGQGYDLDVSGMTPVAFEDDGLPMEEKEVSPVPVPIPIPVPVTRPSNQSTSSHVDLGSSVGIGGTSKVLPIPKRAPWYQQLNWGLYKNWLLLRRRPIVVFCMLFSSVFSVLLAWAAGRDVDGVFPDQLDQCGVIPLDYLENNWNRGYDDYNGEDAEKGKDFVISLNDSWRNGVPVAVLSLGPFVQAVCAFLVVHFEVESKLKGVLKGLGMRESQFWLSWYLPFALSSFLNSLFGAFASQFLPVHLFRNVYFGGIFGSLFFLQLALVSASFFLVALCGSNNKLMVLIFVLMGSSSFVPCIINNTQGIAWLDVGTFLWDNYPDQSYAGLMWINQNTTNSASCNNPIMNEEQGTYYKTKNETYLVEPDEFFVGCYIQPGFTSAIWSPRSSSESFGLFSLFMMPYFHFSTIYSNFLGYTGMPNKEFGYSEARMSPENLAISLLPVPPNEENSKGTTLFPQGSTIMTHSYDDYEEEDVFRLKYRIPREIIDDTIFYGNDDYWSYEYPEEPHTCANTDGFGLCGSDYYSYGSDYYSYGSNYYSYADKYCDYAKNSKPIVDSPSVHDMFGYLFSLSVIYLILAAYWLQVFPAGNGAARKFYFFLDLRYWFGRRETGDERVIDVSNVTINSVTKNFGSLNAVKNLSLELKSGQITALLGHNGAGKSTLTNILSCEMAPSSGEVSIFGRSVALDADDIRCMVSICKQDDFLWPNLTAKEHLEIFAGLRGVDSDRQSSTVQRWLESVDLTVQQHMFSSAFSGGMKRRLSVALSTIGDRPFVIFDEPTTGMDPVNRRFVWQHLDDIKENRVILLTTHAMEEADLLADEVAIMRKGELAAFGTPLELKSDHGSALQFSILVDSAKVQETENKILQIFEDERSAVAVESGDAGNITVNIERIGSDTSTGVEVATLTSFVEWLESDISDVQEYGFSNSSLEEVFIGITKDDEEPELRNEVPRRGSSNNMETASPPRDADTSIANVHVSNGDNIATFQPRLTVFNQIKALVLQMYIRKWKGRRSIFEYVLFGMITFGTVMMGFGIANVEGIGFTGIPLQVIPIGGMSFMIVSLVFPIYRDKSTGLFNLMCTQGLLRGSYIGGIATFAFLNELLFGLVLLLLLYSTALFRETKLCDEYYFTDEDTEGMGPSVCNGYQSFIPYQSLKYSFSLELGDNTLYFDRTPGGVSKVMAIPFLFALSTPGAVFLASVIPGNYKFATVLVAFITIVATIFPFGHALLWTYSYYDNYYYYYDDNYNNSTDISSVEECLLRIDPDSICSDIQENLNLAVSDIQDLLSPEQLLNCIGLNLATNTFTLPYICTPPYASLLPQNGAFQLLAMALISDIKFWPESAIAFKKIFPENIGITCSDDICQFPFVQLMYRQHLLYFALGALLLNIVGVVVFILVWFTPSTILIWKNSCSRAISNTIGQLFCRGKKEPFQENLESLEESMYQEVIDEEIKVDDIVRPLLKARNIEAVEAADESALEIDYVAKKSLREEIPPIVMHKVRKVYPASGRAPPNVAVKSLTLYVPKGQTLGLLGKNGSGKTTALKILSTDHKASTGLALVASYDVGCEKIQVYERLGNCPQFDVVWPFLTVGEHLEFFARLKGLPTGKVEAACNSIAKAVGLGTPEVYCRQAGHLSGGMRRRLSIAIAFIGAPQTLLLDEPTTGLDPSTRNEIWSLISSFAAEERAIIITTHMMIEADTLCNRIAIIGQGKLKVVATQQHLKDKYGSGYILQLNLIRSSQENQDKAMAFVRNHLHEDAILDNKQAKTLHVHLPRRTNLTRVFSALYSPERVTEGSINQFLLSQSSLEDVFLALGD</sequence>
<evidence type="ECO:0000256" key="11">
    <source>
        <dbReference type="SAM" id="Phobius"/>
    </source>
</evidence>
<dbReference type="InterPro" id="IPR003439">
    <property type="entry name" value="ABC_transporter-like_ATP-bd"/>
</dbReference>
<evidence type="ECO:0000256" key="9">
    <source>
        <dbReference type="ARBA" id="ARBA00023136"/>
    </source>
</evidence>
<evidence type="ECO:0000256" key="2">
    <source>
        <dbReference type="ARBA" id="ARBA00008869"/>
    </source>
</evidence>
<keyword evidence="5" id="KW-0677">Repeat</keyword>
<feature type="transmembrane region" description="Helical" evidence="11">
    <location>
        <begin position="1214"/>
        <end position="1238"/>
    </location>
</feature>
<evidence type="ECO:0000256" key="7">
    <source>
        <dbReference type="ARBA" id="ARBA00022840"/>
    </source>
</evidence>
<dbReference type="FunFam" id="3.40.50.300:FF:000335">
    <property type="entry name" value="ATP binding cassette subfamily A member 5"/>
    <property type="match status" value="2"/>
</dbReference>
<dbReference type="GO" id="GO:0016020">
    <property type="term" value="C:membrane"/>
    <property type="evidence" value="ECO:0007669"/>
    <property type="project" value="UniProtKB-SubCell"/>
</dbReference>
<keyword evidence="6" id="KW-0547">Nucleotide-binding</keyword>
<keyword evidence="3" id="KW-0813">Transport</keyword>
<dbReference type="SMART" id="SM00382">
    <property type="entry name" value="AAA"/>
    <property type="match status" value="2"/>
</dbReference>
<dbReference type="CDD" id="cd03263">
    <property type="entry name" value="ABC_subfamily_A"/>
    <property type="match status" value="2"/>
</dbReference>
<dbReference type="GO" id="GO:0140359">
    <property type="term" value="F:ABC-type transporter activity"/>
    <property type="evidence" value="ECO:0007669"/>
    <property type="project" value="InterPro"/>
</dbReference>
<feature type="transmembrane region" description="Helical" evidence="11">
    <location>
        <begin position="1096"/>
        <end position="1120"/>
    </location>
</feature>
<feature type="transmembrane region" description="Helical" evidence="11">
    <location>
        <begin position="1381"/>
        <end position="1404"/>
    </location>
</feature>
<feature type="transmembrane region" description="Helical" evidence="11">
    <location>
        <begin position="261"/>
        <end position="287"/>
    </location>
</feature>
<evidence type="ECO:0000256" key="5">
    <source>
        <dbReference type="ARBA" id="ARBA00022737"/>
    </source>
</evidence>
<protein>
    <recommendedName>
        <fullName evidence="12">ABC transporter domain-containing protein</fullName>
    </recommendedName>
</protein>
<dbReference type="InterPro" id="IPR003593">
    <property type="entry name" value="AAA+_ATPase"/>
</dbReference>
<keyword evidence="7" id="KW-0067">ATP-binding</keyword>
<feature type="transmembrane region" description="Helical" evidence="11">
    <location>
        <begin position="1055"/>
        <end position="1075"/>
    </location>
</feature>
<dbReference type="PANTHER" id="PTHR19229:SF36">
    <property type="entry name" value="ATP-BINDING CASSETTE SUB-FAMILY A MEMBER 2"/>
    <property type="match status" value="1"/>
</dbReference>
<feature type="transmembrane region" description="Helical" evidence="11">
    <location>
        <begin position="573"/>
        <end position="595"/>
    </location>
</feature>